<evidence type="ECO:0000313" key="3">
    <source>
        <dbReference type="Proteomes" id="UP000000763"/>
    </source>
</evidence>
<dbReference type="AlphaFoldDB" id="Q850T6"/>
<evidence type="ECO:0000259" key="1">
    <source>
        <dbReference type="PROSITE" id="PS51819"/>
    </source>
</evidence>
<dbReference type="Proteomes" id="UP000000763">
    <property type="component" value="Chromosome 3"/>
</dbReference>
<dbReference type="PANTHER" id="PTHR47802:SF1">
    <property type="entry name" value="GLYOXALASE FAMILY PROTEIN, EXPRESSED"/>
    <property type="match status" value="1"/>
</dbReference>
<feature type="domain" description="VOC" evidence="1">
    <location>
        <begin position="5"/>
        <end position="136"/>
    </location>
</feature>
<organism evidence="2 3">
    <name type="scientific">Oryza sativa subsp. japonica</name>
    <name type="common">Rice</name>
    <dbReference type="NCBI Taxonomy" id="39947"/>
    <lineage>
        <taxon>Eukaryota</taxon>
        <taxon>Viridiplantae</taxon>
        <taxon>Streptophyta</taxon>
        <taxon>Embryophyta</taxon>
        <taxon>Tracheophyta</taxon>
        <taxon>Spermatophyta</taxon>
        <taxon>Magnoliopsida</taxon>
        <taxon>Liliopsida</taxon>
        <taxon>Poales</taxon>
        <taxon>Poaceae</taxon>
        <taxon>BOP clade</taxon>
        <taxon>Oryzoideae</taxon>
        <taxon>Oryzeae</taxon>
        <taxon>Oryzinae</taxon>
        <taxon>Oryza</taxon>
        <taxon>Oryza sativa</taxon>
    </lineage>
</organism>
<protein>
    <recommendedName>
        <fullName evidence="1">VOC domain-containing protein</fullName>
    </recommendedName>
</protein>
<dbReference type="PROSITE" id="PS51819">
    <property type="entry name" value="VOC"/>
    <property type="match status" value="1"/>
</dbReference>
<dbReference type="Gene3D" id="3.10.180.10">
    <property type="entry name" value="2,3-Dihydroxybiphenyl 1,2-Dioxygenase, domain 1"/>
    <property type="match status" value="1"/>
</dbReference>
<dbReference type="InterPro" id="IPR004360">
    <property type="entry name" value="Glyas_Fos-R_dOase_dom"/>
</dbReference>
<accession>Q850T6</accession>
<dbReference type="Pfam" id="PF00903">
    <property type="entry name" value="Glyoxalase"/>
    <property type="match status" value="1"/>
</dbReference>
<dbReference type="EMBL" id="AC135600">
    <property type="protein sequence ID" value="AAO23110.1"/>
    <property type="molecule type" value="Genomic_DNA"/>
</dbReference>
<reference evidence="3" key="2">
    <citation type="journal article" date="2008" name="Nucleic Acids Res.">
        <title>The rice annotation project database (RAP-DB): 2008 update.</title>
        <authorList>
            <consortium name="The rice annotation project (RAP)"/>
        </authorList>
    </citation>
    <scope>GENOME REANNOTATION</scope>
    <source>
        <strain evidence="3">cv. Nipponbare</strain>
    </source>
</reference>
<dbReference type="SUPFAM" id="SSF54593">
    <property type="entry name" value="Glyoxalase/Bleomycin resistance protein/Dihydroxybiphenyl dioxygenase"/>
    <property type="match status" value="1"/>
</dbReference>
<proteinExistence type="predicted"/>
<evidence type="ECO:0000313" key="2">
    <source>
        <dbReference type="EMBL" id="AAO23110.1"/>
    </source>
</evidence>
<name>Q850T6_ORYSJ</name>
<reference evidence="3" key="1">
    <citation type="journal article" date="2005" name="Nature">
        <title>The map-based sequence of the rice genome.</title>
        <authorList>
            <consortium name="International rice genome sequencing project (IRGSP)"/>
            <person name="Matsumoto T."/>
            <person name="Wu J."/>
            <person name="Kanamori H."/>
            <person name="Katayose Y."/>
            <person name="Fujisawa M."/>
            <person name="Namiki N."/>
            <person name="Mizuno H."/>
            <person name="Yamamoto K."/>
            <person name="Antonio B.A."/>
            <person name="Baba T."/>
            <person name="Sakata K."/>
            <person name="Nagamura Y."/>
            <person name="Aoki H."/>
            <person name="Arikawa K."/>
            <person name="Arita K."/>
            <person name="Bito T."/>
            <person name="Chiden Y."/>
            <person name="Fujitsuka N."/>
            <person name="Fukunaka R."/>
            <person name="Hamada M."/>
            <person name="Harada C."/>
            <person name="Hayashi A."/>
            <person name="Hijishita S."/>
            <person name="Honda M."/>
            <person name="Hosokawa S."/>
            <person name="Ichikawa Y."/>
            <person name="Idonuma A."/>
            <person name="Iijima M."/>
            <person name="Ikeda M."/>
            <person name="Ikeno M."/>
            <person name="Ito K."/>
            <person name="Ito S."/>
            <person name="Ito T."/>
            <person name="Ito Y."/>
            <person name="Ito Y."/>
            <person name="Iwabuchi A."/>
            <person name="Kamiya K."/>
            <person name="Karasawa W."/>
            <person name="Kurita K."/>
            <person name="Katagiri S."/>
            <person name="Kikuta A."/>
            <person name="Kobayashi H."/>
            <person name="Kobayashi N."/>
            <person name="Machita K."/>
            <person name="Maehara T."/>
            <person name="Masukawa M."/>
            <person name="Mizubayashi T."/>
            <person name="Mukai Y."/>
            <person name="Nagasaki H."/>
            <person name="Nagata Y."/>
            <person name="Naito S."/>
            <person name="Nakashima M."/>
            <person name="Nakama Y."/>
            <person name="Nakamichi Y."/>
            <person name="Nakamura M."/>
            <person name="Meguro A."/>
            <person name="Negishi M."/>
            <person name="Ohta I."/>
            <person name="Ohta T."/>
            <person name="Okamoto M."/>
            <person name="Ono N."/>
            <person name="Saji S."/>
            <person name="Sakaguchi M."/>
            <person name="Sakai K."/>
            <person name="Shibata M."/>
            <person name="Shimokawa T."/>
            <person name="Song J."/>
            <person name="Takazaki Y."/>
            <person name="Terasawa K."/>
            <person name="Tsugane M."/>
            <person name="Tsuji K."/>
            <person name="Ueda S."/>
            <person name="Waki K."/>
            <person name="Yamagata H."/>
            <person name="Yamamoto M."/>
            <person name="Yamamoto S."/>
            <person name="Yamane H."/>
            <person name="Yoshiki S."/>
            <person name="Yoshihara R."/>
            <person name="Yukawa K."/>
            <person name="Zhong H."/>
            <person name="Yano M."/>
            <person name="Yuan Q."/>
            <person name="Ouyang S."/>
            <person name="Liu J."/>
            <person name="Jones K.M."/>
            <person name="Gansberger K."/>
            <person name="Moffat K."/>
            <person name="Hill J."/>
            <person name="Bera J."/>
            <person name="Fadrosh D."/>
            <person name="Jin S."/>
            <person name="Johri S."/>
            <person name="Kim M."/>
            <person name="Overton L."/>
            <person name="Reardon M."/>
            <person name="Tsitrin T."/>
            <person name="Vuong H."/>
            <person name="Weaver B."/>
            <person name="Ciecko A."/>
            <person name="Tallon L."/>
            <person name="Jackson J."/>
            <person name="Pai G."/>
            <person name="Aken S.V."/>
            <person name="Utterback T."/>
            <person name="Reidmuller S."/>
            <person name="Feldblyum T."/>
            <person name="Hsiao J."/>
            <person name="Zismann V."/>
            <person name="Iobst S."/>
            <person name="de Vazeille A.R."/>
            <person name="Buell C.R."/>
            <person name="Ying K."/>
            <person name="Li Y."/>
            <person name="Lu T."/>
            <person name="Huang Y."/>
            <person name="Zhao Q."/>
            <person name="Feng Q."/>
            <person name="Zhang L."/>
            <person name="Zhu J."/>
            <person name="Weng Q."/>
            <person name="Mu J."/>
            <person name="Lu Y."/>
            <person name="Fan D."/>
            <person name="Liu Y."/>
            <person name="Guan J."/>
            <person name="Zhang Y."/>
            <person name="Yu S."/>
            <person name="Liu X."/>
            <person name="Zhang Y."/>
            <person name="Hong G."/>
            <person name="Han B."/>
            <person name="Choisne N."/>
            <person name="Demange N."/>
            <person name="Orjeda G."/>
            <person name="Samain S."/>
            <person name="Cattolico L."/>
            <person name="Pelletier E."/>
            <person name="Couloux A."/>
            <person name="Segurens B."/>
            <person name="Wincker P."/>
            <person name="D'Hont A."/>
            <person name="Scarpelli C."/>
            <person name="Weissenbach J."/>
            <person name="Salanoubat M."/>
            <person name="Quetier F."/>
            <person name="Yu Y."/>
            <person name="Kim H.R."/>
            <person name="Rambo T."/>
            <person name="Currie J."/>
            <person name="Collura K."/>
            <person name="Luo M."/>
            <person name="Yang T."/>
            <person name="Ammiraju J.S.S."/>
            <person name="Engler F."/>
            <person name="Soderlund C."/>
            <person name="Wing R.A."/>
            <person name="Palmer L.E."/>
            <person name="de la Bastide M."/>
            <person name="Spiegel L."/>
            <person name="Nascimento L."/>
            <person name="Zutavern T."/>
            <person name="O'Shaughnessy A."/>
            <person name="Dike S."/>
            <person name="Dedhia N."/>
            <person name="Preston R."/>
            <person name="Balija V."/>
            <person name="McCombie W.R."/>
            <person name="Chow T."/>
            <person name="Chen H."/>
            <person name="Chung M."/>
            <person name="Chen C."/>
            <person name="Shaw J."/>
            <person name="Wu H."/>
            <person name="Hsiao K."/>
            <person name="Chao Y."/>
            <person name="Chu M."/>
            <person name="Cheng C."/>
            <person name="Hour A."/>
            <person name="Lee P."/>
            <person name="Lin S."/>
            <person name="Lin Y."/>
            <person name="Liou J."/>
            <person name="Liu S."/>
            <person name="Hsing Y."/>
            <person name="Raghuvanshi S."/>
            <person name="Mohanty A."/>
            <person name="Bharti A.K."/>
            <person name="Gaur A."/>
            <person name="Gupta V."/>
            <person name="Kumar D."/>
            <person name="Ravi V."/>
            <person name="Vij S."/>
            <person name="Kapur A."/>
            <person name="Khurana P."/>
            <person name="Khurana P."/>
            <person name="Khurana J.P."/>
            <person name="Tyagi A.K."/>
            <person name="Gaikwad K."/>
            <person name="Singh A."/>
            <person name="Dalal V."/>
            <person name="Srivastava S."/>
            <person name="Dixit A."/>
            <person name="Pal A.K."/>
            <person name="Ghazi I.A."/>
            <person name="Yadav M."/>
            <person name="Pandit A."/>
            <person name="Bhargava A."/>
            <person name="Sureshbabu K."/>
            <person name="Batra K."/>
            <person name="Sharma T.R."/>
            <person name="Mohapatra T."/>
            <person name="Singh N.K."/>
            <person name="Messing J."/>
            <person name="Nelson A.B."/>
            <person name="Fuks G."/>
            <person name="Kavchok S."/>
            <person name="Keizer G."/>
            <person name="Linton E."/>
            <person name="Llaca V."/>
            <person name="Song R."/>
            <person name="Tanyolac B."/>
            <person name="Young S."/>
            <person name="Ho-Il K."/>
            <person name="Hahn J.H."/>
            <person name="Sangsakoo G."/>
            <person name="Vanavichit A."/>
            <person name="de Mattos Luiz.A.T."/>
            <person name="Zimmer P.D."/>
            <person name="Malone G."/>
            <person name="Dellagostin O."/>
            <person name="de Oliveira A.C."/>
            <person name="Bevan M."/>
            <person name="Bancroft I."/>
            <person name="Minx P."/>
            <person name="Cordum H."/>
            <person name="Wilson R."/>
            <person name="Cheng Z."/>
            <person name="Jin W."/>
            <person name="Jiang J."/>
            <person name="Leong S.A."/>
            <person name="Iwama H."/>
            <person name="Gojobori T."/>
            <person name="Itoh T."/>
            <person name="Niimura Y."/>
            <person name="Fujii Y."/>
            <person name="Habara T."/>
            <person name="Sakai H."/>
            <person name="Sato Y."/>
            <person name="Wilson G."/>
            <person name="Kumar K."/>
            <person name="McCouch S."/>
            <person name="Juretic N."/>
            <person name="Hoen D."/>
            <person name="Wright S."/>
            <person name="Bruskiewich R."/>
            <person name="Bureau T."/>
            <person name="Miyao A."/>
            <person name="Hirochika H."/>
            <person name="Nishikawa T."/>
            <person name="Kadowaki K."/>
            <person name="Sugiura M."/>
            <person name="Burr B."/>
            <person name="Sasaki T."/>
        </authorList>
    </citation>
    <scope>NUCLEOTIDE SEQUENCE [LARGE SCALE GENOMIC DNA]</scope>
    <source>
        <strain evidence="3">cv. Nipponbare</strain>
    </source>
</reference>
<sequence length="236" mass="26596">MATLQLNHVARETDDVRRLAAFYEEVLGFERVASPNYPAFQVAWLRLPGTPGVALHIIERDPAAAPAAVAPGAAGAPPAQLPRRHHLAFSVADYDGFLTGLKARGTDVFEKTQPDGRTRQVFFFDPDGERPFGSQRLRVFIDSAPGRLIGICACNDEKLGHSGYLLQLCGRLGVLDGNWEYNYVALLDVPKQNYCEYQWNHSAMFRLFWQWPRSYKLRHRRYVIAEHDLLAVTVVS</sequence>
<dbReference type="InterPro" id="IPR037523">
    <property type="entry name" value="VOC_core"/>
</dbReference>
<gene>
    <name evidence="2" type="primary">OSJNBb0047K21.2</name>
</gene>
<dbReference type="PANTHER" id="PTHR47802">
    <property type="entry name" value="GLYOXALASE FAMILY PROTEIN, EXPRESSED"/>
    <property type="match status" value="1"/>
</dbReference>
<dbReference type="InterPro" id="IPR029068">
    <property type="entry name" value="Glyas_Bleomycin-R_OHBP_Dase"/>
</dbReference>